<keyword evidence="1" id="KW-0808">Transferase</keyword>
<dbReference type="EMBL" id="JAWDIP010000003">
    <property type="protein sequence ID" value="MDY0393585.1"/>
    <property type="molecule type" value="Genomic_DNA"/>
</dbReference>
<dbReference type="PROSITE" id="PS51099">
    <property type="entry name" value="PTS_EIIB_TYPE_2"/>
    <property type="match status" value="1"/>
</dbReference>
<reference evidence="8 9" key="1">
    <citation type="submission" date="2023-10" db="EMBL/GenBank/DDBJ databases">
        <title>Virgibacillus halophilus 5B73C genome.</title>
        <authorList>
            <person name="Miliotis G."/>
            <person name="Sengupta P."/>
            <person name="Hameed A."/>
            <person name="Chuvochina M."/>
            <person name="Mcdonagh F."/>
            <person name="Simpson A.C."/>
            <person name="Singh N.K."/>
            <person name="Rekha P.D."/>
            <person name="Raman K."/>
            <person name="Hugenholtz P."/>
            <person name="Venkateswaran K."/>
        </authorList>
    </citation>
    <scope>NUCLEOTIDE SEQUENCE [LARGE SCALE GENOMIC DNA]</scope>
    <source>
        <strain evidence="8 9">5B73C</strain>
    </source>
</reference>
<evidence type="ECO:0000259" key="7">
    <source>
        <dbReference type="PROSITE" id="PS51372"/>
    </source>
</evidence>
<evidence type="ECO:0000256" key="3">
    <source>
        <dbReference type="ARBA" id="ARBA00023015"/>
    </source>
</evidence>
<sequence length="578" mass="67527">MNARQKQLLILLLNESDYKSTSDFAAQLQCSIRTAYHDFHEIEQYLQTFGFRLDKKQGLGIRLAIGRKERMDILSKVDGHASLMDRYSIKNRQKWIALKLLHQEGYMSMQQFADACFVSKTAIAHDIDEIEQWLEAAGIKMERNHYGIMIRGKEEDIRSLISELVSTPVVKEKHDRFRQTNRRLDETSYNHLIEWFSPEMVGQVEKVIERLEKLNRMTISDLYYINVLTHILILIKRTQQGHYSNISVQTSGKRAKPILKRWTVQIVQLLKDYAAITVPVNEAGYIAFYIFHCTMRQPDDLLLDHERETALDGSIQKMIEMFSRILAIDIRYDKQLENGLKLHIEPMLERMQYHLKLKNPMLPHIKSRYHSIFGMTWLIMSYLENQFHIQLNDDEVGYITIHFLAALERRNRKKGKRVVIVCYGGVGTSQFLANRIQNTIPEMDIIDVVPSYKLSQIDLDTFDFVIATESISFSGKPVVEVSPILDEQDVRIINQYIFEDNHSGGKTRKTDEREPSRDSSLIFGRLIDTESIFIRQKVRNKQEAIHFLCDAAHRQGYVDHKFKKNSFEKGSSIPYICR</sequence>
<dbReference type="Gene3D" id="1.10.1790.10">
    <property type="entry name" value="PRD domain"/>
    <property type="match status" value="2"/>
</dbReference>
<dbReference type="SUPFAM" id="SSF63520">
    <property type="entry name" value="PTS-regulatory domain, PRD"/>
    <property type="match status" value="2"/>
</dbReference>
<dbReference type="SUPFAM" id="SSF52794">
    <property type="entry name" value="PTS system IIB component-like"/>
    <property type="match status" value="1"/>
</dbReference>
<keyword evidence="3" id="KW-0805">Transcription regulation</keyword>
<dbReference type="InterPro" id="IPR036388">
    <property type="entry name" value="WH-like_DNA-bd_sf"/>
</dbReference>
<dbReference type="SUPFAM" id="SSF55804">
    <property type="entry name" value="Phoshotransferase/anion transport protein"/>
    <property type="match status" value="1"/>
</dbReference>
<keyword evidence="4" id="KW-0010">Activator</keyword>
<accession>A0ABU5C319</accession>
<dbReference type="PROSITE" id="PS51372">
    <property type="entry name" value="PRD_2"/>
    <property type="match status" value="2"/>
</dbReference>
<gene>
    <name evidence="8" type="ORF">RWE15_02930</name>
</gene>
<protein>
    <submittedName>
        <fullName evidence="8">PRD domain-containing protein</fullName>
    </submittedName>
</protein>
<evidence type="ECO:0000256" key="5">
    <source>
        <dbReference type="ARBA" id="ARBA00023163"/>
    </source>
</evidence>
<dbReference type="InterPro" id="IPR013011">
    <property type="entry name" value="PTS_EIIB_2"/>
</dbReference>
<dbReference type="InterPro" id="IPR007737">
    <property type="entry name" value="Mga_HTH"/>
</dbReference>
<dbReference type="InterPro" id="IPR016152">
    <property type="entry name" value="PTrfase/Anion_transptr"/>
</dbReference>
<dbReference type="Pfam" id="PF05043">
    <property type="entry name" value="Mga"/>
    <property type="match status" value="1"/>
</dbReference>
<evidence type="ECO:0000313" key="8">
    <source>
        <dbReference type="EMBL" id="MDY0393585.1"/>
    </source>
</evidence>
<dbReference type="Gene3D" id="1.10.10.10">
    <property type="entry name" value="Winged helix-like DNA-binding domain superfamily/Winged helix DNA-binding domain"/>
    <property type="match status" value="2"/>
</dbReference>
<organism evidence="8 9">
    <name type="scientific">Tigheibacillus halophilus</name>
    <dbReference type="NCBI Taxonomy" id="361280"/>
    <lineage>
        <taxon>Bacteria</taxon>
        <taxon>Bacillati</taxon>
        <taxon>Bacillota</taxon>
        <taxon>Bacilli</taxon>
        <taxon>Bacillales</taxon>
        <taxon>Bacillaceae</taxon>
        <taxon>Tigheibacillus</taxon>
    </lineage>
</organism>
<feature type="domain" description="PRD" evidence="7">
    <location>
        <begin position="195"/>
        <end position="300"/>
    </location>
</feature>
<dbReference type="PANTHER" id="PTHR30185">
    <property type="entry name" value="CRYPTIC BETA-GLUCOSIDE BGL OPERON ANTITERMINATOR"/>
    <property type="match status" value="1"/>
</dbReference>
<dbReference type="InterPro" id="IPR050661">
    <property type="entry name" value="BglG_antiterminators"/>
</dbReference>
<dbReference type="CDD" id="cd05568">
    <property type="entry name" value="PTS_IIB_bgl_like"/>
    <property type="match status" value="1"/>
</dbReference>
<comment type="caution">
    <text evidence="8">The sequence shown here is derived from an EMBL/GenBank/DDBJ whole genome shotgun (WGS) entry which is preliminary data.</text>
</comment>
<evidence type="ECO:0000259" key="6">
    <source>
        <dbReference type="PROSITE" id="PS51099"/>
    </source>
</evidence>
<keyword evidence="5" id="KW-0804">Transcription</keyword>
<dbReference type="Gene3D" id="3.40.930.10">
    <property type="entry name" value="Mannitol-specific EII, Chain A"/>
    <property type="match status" value="1"/>
</dbReference>
<evidence type="ECO:0000256" key="2">
    <source>
        <dbReference type="ARBA" id="ARBA00022737"/>
    </source>
</evidence>
<evidence type="ECO:0000313" key="9">
    <source>
        <dbReference type="Proteomes" id="UP001281447"/>
    </source>
</evidence>
<keyword evidence="9" id="KW-1185">Reference proteome</keyword>
<evidence type="ECO:0000256" key="1">
    <source>
        <dbReference type="ARBA" id="ARBA00022679"/>
    </source>
</evidence>
<evidence type="ECO:0000256" key="4">
    <source>
        <dbReference type="ARBA" id="ARBA00023159"/>
    </source>
</evidence>
<dbReference type="InterPro" id="IPR036095">
    <property type="entry name" value="PTS_EIIB-like_sf"/>
</dbReference>
<proteinExistence type="predicted"/>
<dbReference type="InterPro" id="IPR036634">
    <property type="entry name" value="PRD_sf"/>
</dbReference>
<feature type="domain" description="PRD" evidence="7">
    <location>
        <begin position="306"/>
        <end position="413"/>
    </location>
</feature>
<dbReference type="Proteomes" id="UP001281447">
    <property type="component" value="Unassembled WGS sequence"/>
</dbReference>
<name>A0ABU5C319_9BACI</name>
<dbReference type="PANTHER" id="PTHR30185:SF13">
    <property type="entry name" value="LICABCH OPERON REGULATOR-RELATED"/>
    <property type="match status" value="1"/>
</dbReference>
<dbReference type="Pfam" id="PF00874">
    <property type="entry name" value="PRD"/>
    <property type="match status" value="2"/>
</dbReference>
<dbReference type="InterPro" id="IPR011608">
    <property type="entry name" value="PRD"/>
</dbReference>
<dbReference type="Gene3D" id="3.40.50.2300">
    <property type="match status" value="1"/>
</dbReference>
<keyword evidence="2" id="KW-0677">Repeat</keyword>
<feature type="domain" description="PTS EIIB type-2" evidence="6">
    <location>
        <begin position="416"/>
        <end position="505"/>
    </location>
</feature>